<organism evidence="2">
    <name type="scientific">Chelativorans sp. (strain BNC1)</name>
    <dbReference type="NCBI Taxonomy" id="266779"/>
    <lineage>
        <taxon>Bacteria</taxon>
        <taxon>Pseudomonadati</taxon>
        <taxon>Pseudomonadota</taxon>
        <taxon>Alphaproteobacteria</taxon>
        <taxon>Hyphomicrobiales</taxon>
        <taxon>Phyllobacteriaceae</taxon>
        <taxon>Chelativorans</taxon>
    </lineage>
</organism>
<sequence length="609" mass="70426">MRLLPMKLRRALINRIPPGMRPLVRRLYEKLPRKGGLAARRIRQHRFRMLNLGYLERGYRELAHLAESSRSREIRRRACWELISWHTGQISIEDARKVLSYADMLKRVEWRRGRLIHLATARSTALCTLGNLAEAARSFEDPSLSQSHPDFILARSGLIDELDGRLAAVNQVLQQEKLSAVRLLPGSEPAFDRLTTGLRPEADQSGRPLVSVIVPAYNAQYTIATAIRSLQEQTWRNIEILVVDDCSTDETVSIVTKLANKDSRIQVLRMERNSGAYCARNLGLKNARGKYVTCHDSDDWSHPEKLQIQAEHLERHTDRIVANYSYLYFVDDDLRVRARRLGSYLRLNTSSLMFRREPVLSELGFWDEVRFAADSEFLERLYAVFGRISVISIAKPLSLVRYREDSLTASKAFGYHGFRMGARQFYRERYLRFHRSGLPLRFRGNAQDRPFYVPEPMLPARSPRGARRYFDVVLVLDCRLGGRELRNAVSVLQSYRRQGMSVAVFHLPIFELDPEKPIQEALIAALDAGLFQYVVTGEQVDCEKLQILGWRPLRDYNRFFLDVSAKTIEVTTTRSDIFHKAPTAREREICEATLRRYCDAPVTWRDLRQ</sequence>
<dbReference type="HOGENOM" id="CLU_017074_1_0_5"/>
<dbReference type="Gene3D" id="3.90.550.10">
    <property type="entry name" value="Spore Coat Polysaccharide Biosynthesis Protein SpsA, Chain A"/>
    <property type="match status" value="1"/>
</dbReference>
<dbReference type="InterPro" id="IPR029044">
    <property type="entry name" value="Nucleotide-diphossugar_trans"/>
</dbReference>
<feature type="domain" description="Glycosyltransferase 2-like" evidence="1">
    <location>
        <begin position="211"/>
        <end position="351"/>
    </location>
</feature>
<dbReference type="GO" id="GO:0016740">
    <property type="term" value="F:transferase activity"/>
    <property type="evidence" value="ECO:0007669"/>
    <property type="project" value="UniProtKB-KW"/>
</dbReference>
<dbReference type="InterPro" id="IPR001173">
    <property type="entry name" value="Glyco_trans_2-like"/>
</dbReference>
<name>Q11L33_CHESB</name>
<dbReference type="EMBL" id="CP000390">
    <property type="protein sequence ID" value="ABG61892.1"/>
    <property type="molecule type" value="Genomic_DNA"/>
</dbReference>
<gene>
    <name evidence="2" type="ordered locus">Meso_0488</name>
</gene>
<evidence type="ECO:0000313" key="2">
    <source>
        <dbReference type="EMBL" id="ABG61892.1"/>
    </source>
</evidence>
<dbReference type="KEGG" id="mes:Meso_0488"/>
<dbReference type="PANTHER" id="PTHR43685:SF2">
    <property type="entry name" value="GLYCOSYLTRANSFERASE 2-LIKE DOMAIN-CONTAINING PROTEIN"/>
    <property type="match status" value="1"/>
</dbReference>
<dbReference type="CAZy" id="GT2">
    <property type="family name" value="Glycosyltransferase Family 2"/>
</dbReference>
<dbReference type="STRING" id="266779.Meso_0488"/>
<dbReference type="Pfam" id="PF00535">
    <property type="entry name" value="Glycos_transf_2"/>
    <property type="match status" value="1"/>
</dbReference>
<reference evidence="2" key="1">
    <citation type="submission" date="2006-06" db="EMBL/GenBank/DDBJ databases">
        <title>Complete sequence of chromosome of Chelativorans sp. BNC1.</title>
        <authorList>
            <consortium name="US DOE Joint Genome Institute"/>
            <person name="Copeland A."/>
            <person name="Lucas S."/>
            <person name="Lapidus A."/>
            <person name="Barry K."/>
            <person name="Detter J.C."/>
            <person name="Glavina del Rio T."/>
            <person name="Hammon N."/>
            <person name="Israni S."/>
            <person name="Dalin E."/>
            <person name="Tice H."/>
            <person name="Pitluck S."/>
            <person name="Chertkov O."/>
            <person name="Brettin T."/>
            <person name="Bruce D."/>
            <person name="Han C."/>
            <person name="Tapia R."/>
            <person name="Gilna P."/>
            <person name="Schmutz J."/>
            <person name="Larimer F."/>
            <person name="Land M."/>
            <person name="Hauser L."/>
            <person name="Kyrpides N."/>
            <person name="Mikhailova N."/>
            <person name="Richardson P."/>
        </authorList>
    </citation>
    <scope>NUCLEOTIDE SEQUENCE</scope>
    <source>
        <strain evidence="2">BNC1</strain>
    </source>
</reference>
<dbReference type="InterPro" id="IPR050834">
    <property type="entry name" value="Glycosyltransf_2"/>
</dbReference>
<dbReference type="CDD" id="cd00761">
    <property type="entry name" value="Glyco_tranf_GTA_type"/>
    <property type="match status" value="1"/>
</dbReference>
<dbReference type="SUPFAM" id="SSF53448">
    <property type="entry name" value="Nucleotide-diphospho-sugar transferases"/>
    <property type="match status" value="1"/>
</dbReference>
<proteinExistence type="predicted"/>
<keyword evidence="2" id="KW-0808">Transferase</keyword>
<dbReference type="eggNOG" id="COG0463">
    <property type="taxonomic scope" value="Bacteria"/>
</dbReference>
<dbReference type="AlphaFoldDB" id="Q11L33"/>
<protein>
    <submittedName>
        <fullName evidence="2">Glycosyl transferase, family 2</fullName>
    </submittedName>
</protein>
<evidence type="ECO:0000259" key="1">
    <source>
        <dbReference type="Pfam" id="PF00535"/>
    </source>
</evidence>
<accession>Q11L33</accession>
<dbReference type="PANTHER" id="PTHR43685">
    <property type="entry name" value="GLYCOSYLTRANSFERASE"/>
    <property type="match status" value="1"/>
</dbReference>